<dbReference type="AlphaFoldDB" id="A0A6P8AZI1"/>
<organism evidence="3 4">
    <name type="scientific">Pyricularia grisea</name>
    <name type="common">Crabgrass-specific blast fungus</name>
    <name type="synonym">Magnaporthe grisea</name>
    <dbReference type="NCBI Taxonomy" id="148305"/>
    <lineage>
        <taxon>Eukaryota</taxon>
        <taxon>Fungi</taxon>
        <taxon>Dikarya</taxon>
        <taxon>Ascomycota</taxon>
        <taxon>Pezizomycotina</taxon>
        <taxon>Sordariomycetes</taxon>
        <taxon>Sordariomycetidae</taxon>
        <taxon>Magnaporthales</taxon>
        <taxon>Pyriculariaceae</taxon>
        <taxon>Pyricularia</taxon>
    </lineage>
</organism>
<dbReference type="RefSeq" id="XP_030980282.1">
    <property type="nucleotide sequence ID" value="XM_031130328.1"/>
</dbReference>
<evidence type="ECO:0008006" key="5">
    <source>
        <dbReference type="Google" id="ProtNLM"/>
    </source>
</evidence>
<evidence type="ECO:0000256" key="1">
    <source>
        <dbReference type="SAM" id="MobiDB-lite"/>
    </source>
</evidence>
<accession>A0A6P8AZI1</accession>
<feature type="transmembrane region" description="Helical" evidence="2">
    <location>
        <begin position="70"/>
        <end position="92"/>
    </location>
</feature>
<dbReference type="Proteomes" id="UP000515153">
    <property type="component" value="Chromosome VII"/>
</dbReference>
<keyword evidence="3" id="KW-1185">Reference proteome</keyword>
<reference evidence="4" key="2">
    <citation type="submission" date="2019-10" db="EMBL/GenBank/DDBJ databases">
        <authorList>
            <consortium name="NCBI Genome Project"/>
        </authorList>
    </citation>
    <scope>NUCLEOTIDE SEQUENCE</scope>
    <source>
        <strain evidence="4">NI907</strain>
    </source>
</reference>
<proteinExistence type="predicted"/>
<feature type="region of interest" description="Disordered" evidence="1">
    <location>
        <begin position="572"/>
        <end position="591"/>
    </location>
</feature>
<evidence type="ECO:0000313" key="4">
    <source>
        <dbReference type="RefSeq" id="XP_030980282.1"/>
    </source>
</evidence>
<keyword evidence="2" id="KW-0472">Membrane</keyword>
<reference evidence="3 4" key="1">
    <citation type="journal article" date="2019" name="Mol. Biol. Evol.">
        <title>Blast fungal genomes show frequent chromosomal changes, gene gains and losses, and effector gene turnover.</title>
        <authorList>
            <person name="Gomez Luciano L.B."/>
            <person name="Jason Tsai I."/>
            <person name="Chuma I."/>
            <person name="Tosa Y."/>
            <person name="Chen Y.H."/>
            <person name="Li J.Y."/>
            <person name="Li M.Y."/>
            <person name="Jade Lu M.Y."/>
            <person name="Nakayashiki H."/>
            <person name="Li W.H."/>
        </authorList>
    </citation>
    <scope>NUCLEOTIDE SEQUENCE [LARGE SCALE GENOMIC DNA]</scope>
    <source>
        <strain evidence="3 4">NI907</strain>
    </source>
</reference>
<keyword evidence="2" id="KW-0812">Transmembrane</keyword>
<keyword evidence="2" id="KW-1133">Transmembrane helix</keyword>
<feature type="region of interest" description="Disordered" evidence="1">
    <location>
        <begin position="151"/>
        <end position="175"/>
    </location>
</feature>
<name>A0A6P8AZI1_PYRGI</name>
<sequence>MSRARIILRRLLPRARVSPTLRPLPPRRAAGTMSIVNRPQLPFLAPPSPRQQTRYMGTGRRNWLVNEAYWTVYWCFVFGTMSIFGWAIAFAVREEVREREHPTPHEWSFITRWMVREAMAERDVLDTIKPDWPYIFQRLRDAARRLEDGKVDGKNVKDMGMGQDPPHPPESKDLSAKSEEWIRGYYDVLMAWCKAAEYVDGWVVDKTRGIVFAPEVVIGPSNPNRKPIPAGAASAPKEEDCELAFPERPDMLYQKVLGTKGFTPRQRMDAALAYATWLEYKGEGAAAEAMYEQAVGIALDASGQRDLVDPKMWTLKDSALPSANTLRSLTAYAQFKARQGDTSSGLPMMVSILRARRSLPSVGSAMEAEHTFKPRQITQEKWFAEKISDLAVSFFSPPPYPPPPPDGTRSPARDAKERCEEAALHMHIGEIMYASSARAREEGLAWTREAVDTAEEQLHQIQGEGNANKNSMSITSVIFGTARRDERDLISRRNVVSLDARTTCRECLAAGLDNWATMVRQLAAEERRQKEKRGEEPSSGGSWFGLWGRGGQQAGRWEAEEKVVEERMERARKLLDDPDAPSVGPMSLFQV</sequence>
<feature type="region of interest" description="Disordered" evidence="1">
    <location>
        <begin position="526"/>
        <end position="562"/>
    </location>
</feature>
<gene>
    <name evidence="4" type="ORF">PgNI_10355</name>
</gene>
<evidence type="ECO:0000313" key="3">
    <source>
        <dbReference type="Proteomes" id="UP000515153"/>
    </source>
</evidence>
<dbReference type="GeneID" id="41965236"/>
<reference evidence="4" key="3">
    <citation type="submission" date="2025-08" db="UniProtKB">
        <authorList>
            <consortium name="RefSeq"/>
        </authorList>
    </citation>
    <scope>IDENTIFICATION</scope>
    <source>
        <strain evidence="4">NI907</strain>
    </source>
</reference>
<feature type="compositionally biased region" description="Basic and acidic residues" evidence="1">
    <location>
        <begin position="526"/>
        <end position="536"/>
    </location>
</feature>
<evidence type="ECO:0000256" key="2">
    <source>
        <dbReference type="SAM" id="Phobius"/>
    </source>
</evidence>
<dbReference type="KEGG" id="pgri:PgNI_10355"/>
<protein>
    <recommendedName>
        <fullName evidence="5">Mfs maltose permease</fullName>
    </recommendedName>
</protein>
<dbReference type="OrthoDB" id="5408102at2759"/>